<dbReference type="Proteomes" id="UP000076871">
    <property type="component" value="Unassembled WGS sequence"/>
</dbReference>
<keyword evidence="2" id="KW-1185">Reference proteome</keyword>
<name>A0A165FEH0_9APHY</name>
<dbReference type="EMBL" id="KV427613">
    <property type="protein sequence ID" value="KZT08847.1"/>
    <property type="molecule type" value="Genomic_DNA"/>
</dbReference>
<dbReference type="GeneID" id="63829275"/>
<protein>
    <submittedName>
        <fullName evidence="1">Uncharacterized protein</fullName>
    </submittedName>
</protein>
<sequence length="161" mass="18103">MVELQNSALLEAEEANMTAEESKVRAQEELFSTRQWLASTRAELHEMLNGFAAVQRENAKALTESEVAEIDAQHRAQAAVEEELHRTYKQMQELETAQLQTVAVPDMKTEMEAERAAREKVEGQYTPALAYTAELQQRIAEADATCDLRDKHQLQATLASV</sequence>
<dbReference type="RefSeq" id="XP_040766587.1">
    <property type="nucleotide sequence ID" value="XM_040912247.1"/>
</dbReference>
<dbReference type="InParanoid" id="A0A165FEH0"/>
<gene>
    <name evidence="1" type="ORF">LAESUDRAFT_757032</name>
</gene>
<organism evidence="1 2">
    <name type="scientific">Laetiporus sulphureus 93-53</name>
    <dbReference type="NCBI Taxonomy" id="1314785"/>
    <lineage>
        <taxon>Eukaryota</taxon>
        <taxon>Fungi</taxon>
        <taxon>Dikarya</taxon>
        <taxon>Basidiomycota</taxon>
        <taxon>Agaricomycotina</taxon>
        <taxon>Agaricomycetes</taxon>
        <taxon>Polyporales</taxon>
        <taxon>Laetiporus</taxon>
    </lineage>
</organism>
<evidence type="ECO:0000313" key="1">
    <source>
        <dbReference type="EMBL" id="KZT08847.1"/>
    </source>
</evidence>
<reference evidence="1 2" key="1">
    <citation type="journal article" date="2016" name="Mol. Biol. Evol.">
        <title>Comparative Genomics of Early-Diverging Mushroom-Forming Fungi Provides Insights into the Origins of Lignocellulose Decay Capabilities.</title>
        <authorList>
            <person name="Nagy L.G."/>
            <person name="Riley R."/>
            <person name="Tritt A."/>
            <person name="Adam C."/>
            <person name="Daum C."/>
            <person name="Floudas D."/>
            <person name="Sun H."/>
            <person name="Yadav J.S."/>
            <person name="Pangilinan J."/>
            <person name="Larsson K.H."/>
            <person name="Matsuura K."/>
            <person name="Barry K."/>
            <person name="Labutti K."/>
            <person name="Kuo R."/>
            <person name="Ohm R.A."/>
            <person name="Bhattacharya S.S."/>
            <person name="Shirouzu T."/>
            <person name="Yoshinaga Y."/>
            <person name="Martin F.M."/>
            <person name="Grigoriev I.V."/>
            <person name="Hibbett D.S."/>
        </authorList>
    </citation>
    <scope>NUCLEOTIDE SEQUENCE [LARGE SCALE GENOMIC DNA]</scope>
    <source>
        <strain evidence="1 2">93-53</strain>
    </source>
</reference>
<accession>A0A165FEH0</accession>
<proteinExistence type="predicted"/>
<dbReference type="AlphaFoldDB" id="A0A165FEH0"/>
<evidence type="ECO:0000313" key="2">
    <source>
        <dbReference type="Proteomes" id="UP000076871"/>
    </source>
</evidence>